<comment type="caution">
    <text evidence="3">The sequence shown here is derived from an EMBL/GenBank/DDBJ whole genome shotgun (WGS) entry which is preliminary data.</text>
</comment>
<dbReference type="InterPro" id="IPR016163">
    <property type="entry name" value="Ald_DH_C"/>
</dbReference>
<accession>A0ABW0JR37</accession>
<protein>
    <submittedName>
        <fullName evidence="3">Aldehyde dehydrogenase family protein</fullName>
    </submittedName>
</protein>
<evidence type="ECO:0000259" key="2">
    <source>
        <dbReference type="Pfam" id="PF00171"/>
    </source>
</evidence>
<evidence type="ECO:0000313" key="4">
    <source>
        <dbReference type="Proteomes" id="UP001596018"/>
    </source>
</evidence>
<dbReference type="Gene3D" id="3.40.605.10">
    <property type="entry name" value="Aldehyde Dehydrogenase, Chain A, domain 1"/>
    <property type="match status" value="1"/>
</dbReference>
<sequence length="533" mass="55137">MSNPTSMQPILVDGRWVQAQAPEGSFHAFNPSQGQELDAHDYPISGWADLDAMLDAGQRAAAEMAQLPGERIGAFLDAYAAAIEARADALVETAHRETGLPLEGRLRNGELPRTTGQLRQAAKAARDGSWARPTIDTAADLRSVLGPLGGPVLVLGPNNFPFAFNGVSGGDFAAAFAAGNPVIAKAHPAHPHTSQLLAEAALEALQSSGLPTGAVQMFFHTSNELGLRVVADPRTAAVAFTGSRPAGMAIKAAADAAGTPAYLEMSSVNPVFVLGGALRERGAAIAAELAASCAMGAGQFCTRPGVTVLPPGADTDAFVQEMQRLTAATPAGVLLTPRSPHLVAEAVNALRDAGAELLAGGEIATDSAGYAFQPTLLKVSGSRFVEAPRALQNEAFGQVSLLVLAESQAQLLQIAQALEGNLTGTIYSDTAGADDAEYDALAPALRHRVGRLINDRMPTGVAVSPAQNHGGPFPSTGHPGFTAVGIPASLLRFAALHSYDHVRQQRLPPSLRDANPTGSLVRLVDGQLTTADL</sequence>
<dbReference type="PANTHER" id="PTHR43353:SF3">
    <property type="entry name" value="ALDEHYDE DEHYDROGENASE-RELATED"/>
    <property type="match status" value="1"/>
</dbReference>
<proteinExistence type="predicted"/>
<dbReference type="EMBL" id="JBHSMM010000001">
    <property type="protein sequence ID" value="MFC5438569.1"/>
    <property type="molecule type" value="Genomic_DNA"/>
</dbReference>
<dbReference type="InterPro" id="IPR015590">
    <property type="entry name" value="Aldehyde_DH_dom"/>
</dbReference>
<dbReference type="Gene3D" id="3.40.309.10">
    <property type="entry name" value="Aldehyde Dehydrogenase, Chain A, domain 2"/>
    <property type="match status" value="1"/>
</dbReference>
<dbReference type="InterPro" id="IPR016161">
    <property type="entry name" value="Ald_DH/histidinol_DH"/>
</dbReference>
<dbReference type="InterPro" id="IPR016162">
    <property type="entry name" value="Ald_DH_N"/>
</dbReference>
<dbReference type="SUPFAM" id="SSF53720">
    <property type="entry name" value="ALDH-like"/>
    <property type="match status" value="1"/>
</dbReference>
<gene>
    <name evidence="3" type="ORF">ACFPK0_00930</name>
</gene>
<organism evidence="3 4">
    <name type="scientific">Rhodanobacter ginsenosidimutans</name>
    <dbReference type="NCBI Taxonomy" id="490571"/>
    <lineage>
        <taxon>Bacteria</taxon>
        <taxon>Pseudomonadati</taxon>
        <taxon>Pseudomonadota</taxon>
        <taxon>Gammaproteobacteria</taxon>
        <taxon>Lysobacterales</taxon>
        <taxon>Rhodanobacteraceae</taxon>
        <taxon>Rhodanobacter</taxon>
    </lineage>
</organism>
<dbReference type="InterPro" id="IPR050740">
    <property type="entry name" value="Aldehyde_DH_Superfamily"/>
</dbReference>
<keyword evidence="1" id="KW-0560">Oxidoreductase</keyword>
<keyword evidence="4" id="KW-1185">Reference proteome</keyword>
<evidence type="ECO:0000256" key="1">
    <source>
        <dbReference type="ARBA" id="ARBA00023002"/>
    </source>
</evidence>
<dbReference type="Pfam" id="PF00171">
    <property type="entry name" value="Aldedh"/>
    <property type="match status" value="1"/>
</dbReference>
<dbReference type="PANTHER" id="PTHR43353">
    <property type="entry name" value="SUCCINATE-SEMIALDEHYDE DEHYDROGENASE, MITOCHONDRIAL"/>
    <property type="match status" value="1"/>
</dbReference>
<evidence type="ECO:0000313" key="3">
    <source>
        <dbReference type="EMBL" id="MFC5438569.1"/>
    </source>
</evidence>
<reference evidence="4" key="1">
    <citation type="journal article" date="2019" name="Int. J. Syst. Evol. Microbiol.">
        <title>The Global Catalogue of Microorganisms (GCM) 10K type strain sequencing project: providing services to taxonomists for standard genome sequencing and annotation.</title>
        <authorList>
            <consortium name="The Broad Institute Genomics Platform"/>
            <consortium name="The Broad Institute Genome Sequencing Center for Infectious Disease"/>
            <person name="Wu L."/>
            <person name="Ma J."/>
        </authorList>
    </citation>
    <scope>NUCLEOTIDE SEQUENCE [LARGE SCALE GENOMIC DNA]</scope>
    <source>
        <strain evidence="4">KACC 12822</strain>
    </source>
</reference>
<feature type="domain" description="Aldehyde dehydrogenase" evidence="2">
    <location>
        <begin position="16"/>
        <end position="430"/>
    </location>
</feature>
<dbReference type="Proteomes" id="UP001596018">
    <property type="component" value="Unassembled WGS sequence"/>
</dbReference>
<name>A0ABW0JR37_9GAMM</name>
<dbReference type="RefSeq" id="WP_377337718.1">
    <property type="nucleotide sequence ID" value="NZ_JALBWS010000015.1"/>
</dbReference>